<dbReference type="PROSITE" id="PS50055">
    <property type="entry name" value="TYR_PHOSPHATASE_PTP"/>
    <property type="match status" value="1"/>
</dbReference>
<keyword evidence="4" id="KW-1185">Reference proteome</keyword>
<evidence type="ECO:0000259" key="1">
    <source>
        <dbReference type="PROSITE" id="PS50055"/>
    </source>
</evidence>
<evidence type="ECO:0000259" key="2">
    <source>
        <dbReference type="PROSITE" id="PS50056"/>
    </source>
</evidence>
<dbReference type="OrthoDB" id="8609993at2759"/>
<feature type="domain" description="Tyrosine-protein phosphatase" evidence="1">
    <location>
        <begin position="293"/>
        <end position="508"/>
    </location>
</feature>
<dbReference type="InterPro" id="IPR029021">
    <property type="entry name" value="Prot-tyrosine_phosphatase-like"/>
</dbReference>
<feature type="domain" description="Tyrosine specific protein phosphatases" evidence="2">
    <location>
        <begin position="419"/>
        <end position="499"/>
    </location>
</feature>
<dbReference type="InterPro" id="IPR000242">
    <property type="entry name" value="PTP_cat"/>
</dbReference>
<dbReference type="Proteomes" id="UP000271087">
    <property type="component" value="Unassembled WGS sequence"/>
</dbReference>
<dbReference type="EMBL" id="UYRW01000039">
    <property type="protein sequence ID" value="VDK62085.1"/>
    <property type="molecule type" value="Genomic_DNA"/>
</dbReference>
<dbReference type="GO" id="GO:0004725">
    <property type="term" value="F:protein tyrosine phosphatase activity"/>
    <property type="evidence" value="ECO:0007669"/>
    <property type="project" value="InterPro"/>
</dbReference>
<dbReference type="SMART" id="SM00404">
    <property type="entry name" value="PTPc_motif"/>
    <property type="match status" value="1"/>
</dbReference>
<dbReference type="InterPro" id="IPR016130">
    <property type="entry name" value="Tyr_Pase_AS"/>
</dbReference>
<name>A0A182DXN4_ONCOC</name>
<dbReference type="SMART" id="SM00194">
    <property type="entry name" value="PTPc"/>
    <property type="match status" value="1"/>
</dbReference>
<accession>A0A182DXN4</accession>
<evidence type="ECO:0000313" key="4">
    <source>
        <dbReference type="Proteomes" id="UP000271087"/>
    </source>
</evidence>
<dbReference type="PROSITE" id="PS00383">
    <property type="entry name" value="TYR_PHOSPHATASE_1"/>
    <property type="match status" value="1"/>
</dbReference>
<dbReference type="SUPFAM" id="SSF52799">
    <property type="entry name" value="(Phosphotyrosine protein) phosphatases II"/>
    <property type="match status" value="1"/>
</dbReference>
<dbReference type="PANTHER" id="PTHR46163">
    <property type="entry name" value="TYROSINE-PROTEIN PHOSPHATASE-RELATED"/>
    <property type="match status" value="1"/>
</dbReference>
<dbReference type="InterPro" id="IPR003595">
    <property type="entry name" value="Tyr_Pase_cat"/>
</dbReference>
<evidence type="ECO:0000313" key="3">
    <source>
        <dbReference type="EMBL" id="VDK62085.1"/>
    </source>
</evidence>
<dbReference type="Gene3D" id="3.90.190.10">
    <property type="entry name" value="Protein tyrosine phosphatase superfamily"/>
    <property type="match status" value="1"/>
</dbReference>
<dbReference type="Pfam" id="PF00102">
    <property type="entry name" value="Y_phosphatase"/>
    <property type="match status" value="1"/>
</dbReference>
<dbReference type="AlphaFoldDB" id="A0A182DXN4"/>
<dbReference type="InterPro" id="IPR052782">
    <property type="entry name" value="Oocyte-zygote_transition_reg"/>
</dbReference>
<dbReference type="CDD" id="cd00047">
    <property type="entry name" value="PTPc"/>
    <property type="match status" value="1"/>
</dbReference>
<protein>
    <submittedName>
        <fullName evidence="5">Protein-tyrosine phosphatase</fullName>
    </submittedName>
</protein>
<dbReference type="PRINTS" id="PR00700">
    <property type="entry name" value="PRTYPHPHTASE"/>
</dbReference>
<sequence length="545" mass="62361">MVLPTRQCILCPCPATSTNCPVMPADHCPCSVQIGHLLPCPISSGTFQVRSRRRKRQMTEVVVPADDKSAIEYLRKLGYVEESNLSPANICHPSNLPKTAAVIPIAMEPYQAVLSAQQQIPIQLLPNFMLQQPAIDGINGMQLMNLALMHQQQQEKQQGMVPSGLNEQSKLTNLLASQTDNQLNKNDRPTTTKGRLVCSIADEKRQSKGVPRRHTIQSEFRAPIGKKFVHRTIEKSSKSLPKSEIQKKKTQYELWVDQVIDMGIRNIRREFIATIRTYTPSGTTIAWEADKNYDKNRRIIADDDYYHASYVQISENINFICAQGPLPNTVEDFWCMVIQEDSKVIVQLCQWTEDGKTQCTEYFPQSDWECKNYGAIRVKIIQKTSPISQLRKVYRTKLQAIYKDKTHEVLHLLYTGWPDHFVAESTPVCREIQTMALKFSEKKPIIVHCSAGIGRTGTFAAIFMAADRIKHVENFSIPDVVKELRDQRMHAVQNDQQYLFIYRMVIDILLAEDLLIKSPDVISLIKEYDDLIARKRQERMRKGKK</sequence>
<evidence type="ECO:0000313" key="5">
    <source>
        <dbReference type="WBParaSite" id="nOo.2.0.1.t00414-RA"/>
    </source>
</evidence>
<dbReference type="PROSITE" id="PS50056">
    <property type="entry name" value="TYR_PHOSPHATASE_2"/>
    <property type="match status" value="1"/>
</dbReference>
<gene>
    <name evidence="3" type="ORF">NOO_LOCUS414</name>
</gene>
<dbReference type="InterPro" id="IPR000387">
    <property type="entry name" value="Tyr_Pase_dom"/>
</dbReference>
<organism evidence="5">
    <name type="scientific">Onchocerca ochengi</name>
    <name type="common">Filarial nematode worm</name>
    <dbReference type="NCBI Taxonomy" id="42157"/>
    <lineage>
        <taxon>Eukaryota</taxon>
        <taxon>Metazoa</taxon>
        <taxon>Ecdysozoa</taxon>
        <taxon>Nematoda</taxon>
        <taxon>Chromadorea</taxon>
        <taxon>Rhabditida</taxon>
        <taxon>Spirurina</taxon>
        <taxon>Spiruromorpha</taxon>
        <taxon>Filarioidea</taxon>
        <taxon>Onchocercidae</taxon>
        <taxon>Onchocerca</taxon>
    </lineage>
</organism>
<dbReference type="STRING" id="42157.A0A182DXN4"/>
<reference evidence="3 4" key="2">
    <citation type="submission" date="2018-08" db="EMBL/GenBank/DDBJ databases">
        <authorList>
            <person name="Laetsch R D."/>
            <person name="Stevens L."/>
            <person name="Kumar S."/>
            <person name="Blaxter L. M."/>
        </authorList>
    </citation>
    <scope>NUCLEOTIDE SEQUENCE [LARGE SCALE GENOMIC DNA]</scope>
</reference>
<proteinExistence type="predicted"/>
<reference evidence="5" key="1">
    <citation type="submission" date="2016-06" db="UniProtKB">
        <authorList>
            <consortium name="WormBaseParasite"/>
        </authorList>
    </citation>
    <scope>IDENTIFICATION</scope>
</reference>
<dbReference type="WBParaSite" id="nOo.2.0.1.t00414-RA">
    <property type="protein sequence ID" value="nOo.2.0.1.t00414-RA"/>
    <property type="gene ID" value="nOo.2.0.1.g00414"/>
</dbReference>